<accession>A0ABY5NDC6</accession>
<organism evidence="2 3">
    <name type="scientific">Streptomyces changanensis</name>
    <dbReference type="NCBI Taxonomy" id="2964669"/>
    <lineage>
        <taxon>Bacteria</taxon>
        <taxon>Bacillati</taxon>
        <taxon>Actinomycetota</taxon>
        <taxon>Actinomycetes</taxon>
        <taxon>Kitasatosporales</taxon>
        <taxon>Streptomycetaceae</taxon>
        <taxon>Streptomyces</taxon>
    </lineage>
</organism>
<reference evidence="2" key="1">
    <citation type="submission" date="2022-08" db="EMBL/GenBank/DDBJ databases">
        <title>Streptomyces changanensis sp. nov., an actinomycete isolated from soil.</title>
        <authorList>
            <person name="Wu H."/>
            <person name="Han L."/>
        </authorList>
    </citation>
    <scope>NUCLEOTIDE SEQUENCE</scope>
    <source>
        <strain evidence="2">HL-66</strain>
    </source>
</reference>
<evidence type="ECO:0000313" key="3">
    <source>
        <dbReference type="Proteomes" id="UP001060150"/>
    </source>
</evidence>
<dbReference type="RefSeq" id="WP_157901832.1">
    <property type="nucleotide sequence ID" value="NZ_CP102332.1"/>
</dbReference>
<keyword evidence="3" id="KW-1185">Reference proteome</keyword>
<evidence type="ECO:0000256" key="1">
    <source>
        <dbReference type="SAM" id="MobiDB-lite"/>
    </source>
</evidence>
<gene>
    <name evidence="2" type="ORF">NRO40_26065</name>
</gene>
<name>A0ABY5NDC6_9ACTN</name>
<dbReference type="Proteomes" id="UP001060150">
    <property type="component" value="Chromosome"/>
</dbReference>
<protein>
    <submittedName>
        <fullName evidence="2">Uncharacterized protein</fullName>
    </submittedName>
</protein>
<evidence type="ECO:0000313" key="2">
    <source>
        <dbReference type="EMBL" id="UUS33946.1"/>
    </source>
</evidence>
<sequence length="61" mass="5921">MSSATASSSSGPATSTSPLAAARDLDRVVGHGHRLRPAAAMGGAPAPGDCAVIEGAMLAWC</sequence>
<proteinExistence type="predicted"/>
<dbReference type="EMBL" id="CP102332">
    <property type="protein sequence ID" value="UUS33946.1"/>
    <property type="molecule type" value="Genomic_DNA"/>
</dbReference>
<feature type="region of interest" description="Disordered" evidence="1">
    <location>
        <begin position="1"/>
        <end position="28"/>
    </location>
</feature>
<feature type="compositionally biased region" description="Low complexity" evidence="1">
    <location>
        <begin position="1"/>
        <end position="22"/>
    </location>
</feature>